<organism evidence="1 2">
    <name type="scientific">Prorocentrum cordatum</name>
    <dbReference type="NCBI Taxonomy" id="2364126"/>
    <lineage>
        <taxon>Eukaryota</taxon>
        <taxon>Sar</taxon>
        <taxon>Alveolata</taxon>
        <taxon>Dinophyceae</taxon>
        <taxon>Prorocentrales</taxon>
        <taxon>Prorocentraceae</taxon>
        <taxon>Prorocentrum</taxon>
    </lineage>
</organism>
<gene>
    <name evidence="1" type="ORF">PCOR1329_LOCUS7283</name>
</gene>
<dbReference type="EMBL" id="CAUYUJ010001973">
    <property type="protein sequence ID" value="CAK0798568.1"/>
    <property type="molecule type" value="Genomic_DNA"/>
</dbReference>
<comment type="caution">
    <text evidence="1">The sequence shown here is derived from an EMBL/GenBank/DDBJ whole genome shotgun (WGS) entry which is preliminary data.</text>
</comment>
<dbReference type="Proteomes" id="UP001189429">
    <property type="component" value="Unassembled WGS sequence"/>
</dbReference>
<proteinExistence type="predicted"/>
<evidence type="ECO:0000313" key="2">
    <source>
        <dbReference type="Proteomes" id="UP001189429"/>
    </source>
</evidence>
<reference evidence="1" key="1">
    <citation type="submission" date="2023-10" db="EMBL/GenBank/DDBJ databases">
        <authorList>
            <person name="Chen Y."/>
            <person name="Shah S."/>
            <person name="Dougan E. K."/>
            <person name="Thang M."/>
            <person name="Chan C."/>
        </authorList>
    </citation>
    <scope>NUCLEOTIDE SEQUENCE [LARGE SCALE GENOMIC DNA]</scope>
</reference>
<name>A0ABN9Q683_9DINO</name>
<protein>
    <submittedName>
        <fullName evidence="1">Uncharacterized protein</fullName>
    </submittedName>
</protein>
<accession>A0ABN9Q683</accession>
<sequence length="367" mass="41129">MCTEQGPNASAAALQHHADHAQEVYDHLRGKVCSGLAQEVQEQAERANAIALDYWRGVSQPELYGFQKTLYYETARRKNRVYVRDMLDPLNHGVPSYDEIDIDDFEADCQPEVLASCSIDAVENVSGANPDEARSLAQEFEHVTDKIKLLLQGLEDADCPTYAFNQCSRQAMRCMYGARTMLKALEADWEAKEGVDEGTEREAATTSWLHRLLQKLAHSEVGKVGLLGLANLVGTIAQWLYRFRRSISNLLRGVGWQTQATKEIWKLFWTHGVKKQGNIIQRFLGGRLLNVATAQLPNLAVGVVMSQIPNMASWLQGFTWLAIKRARSVNISDACYFAAQSLDNADYVDVAQAEQMAMKTLESHQDF</sequence>
<evidence type="ECO:0000313" key="1">
    <source>
        <dbReference type="EMBL" id="CAK0798568.1"/>
    </source>
</evidence>
<keyword evidence="2" id="KW-1185">Reference proteome</keyword>